<gene>
    <name evidence="2" type="ORF">B0T17DRAFT_97758</name>
</gene>
<comment type="caution">
    <text evidence="2">The sequence shown here is derived from an EMBL/GenBank/DDBJ whole genome shotgun (WGS) entry which is preliminary data.</text>
</comment>
<evidence type="ECO:0000256" key="1">
    <source>
        <dbReference type="SAM" id="SignalP"/>
    </source>
</evidence>
<organism evidence="2 3">
    <name type="scientific">Bombardia bombarda</name>
    <dbReference type="NCBI Taxonomy" id="252184"/>
    <lineage>
        <taxon>Eukaryota</taxon>
        <taxon>Fungi</taxon>
        <taxon>Dikarya</taxon>
        <taxon>Ascomycota</taxon>
        <taxon>Pezizomycotina</taxon>
        <taxon>Sordariomycetes</taxon>
        <taxon>Sordariomycetidae</taxon>
        <taxon>Sordariales</taxon>
        <taxon>Lasiosphaeriaceae</taxon>
        <taxon>Bombardia</taxon>
    </lineage>
</organism>
<feature type="signal peptide" evidence="1">
    <location>
        <begin position="1"/>
        <end position="20"/>
    </location>
</feature>
<feature type="chain" id="PRO_5041422218" evidence="1">
    <location>
        <begin position="21"/>
        <end position="70"/>
    </location>
</feature>
<proteinExistence type="predicted"/>
<sequence length="70" mass="7796">MHGFRSHFGLVTLPLHSLQSTCLQSSTHIHHPPSRNTLLLTLFSVSLSFDTNSSFFSPEDLKLGNECVNI</sequence>
<dbReference type="EMBL" id="JAULSR010000001">
    <property type="protein sequence ID" value="KAK0637081.1"/>
    <property type="molecule type" value="Genomic_DNA"/>
</dbReference>
<protein>
    <submittedName>
        <fullName evidence="2">Uncharacterized protein</fullName>
    </submittedName>
</protein>
<dbReference type="AlphaFoldDB" id="A0AA39XN37"/>
<evidence type="ECO:0000313" key="2">
    <source>
        <dbReference type="EMBL" id="KAK0637081.1"/>
    </source>
</evidence>
<evidence type="ECO:0000313" key="3">
    <source>
        <dbReference type="Proteomes" id="UP001174934"/>
    </source>
</evidence>
<accession>A0AA39XN37</accession>
<name>A0AA39XN37_9PEZI</name>
<keyword evidence="1" id="KW-0732">Signal</keyword>
<dbReference type="Proteomes" id="UP001174934">
    <property type="component" value="Unassembled WGS sequence"/>
</dbReference>
<keyword evidence="3" id="KW-1185">Reference proteome</keyword>
<reference evidence="2" key="1">
    <citation type="submission" date="2023-06" db="EMBL/GenBank/DDBJ databases">
        <title>Genome-scale phylogeny and comparative genomics of the fungal order Sordariales.</title>
        <authorList>
            <consortium name="Lawrence Berkeley National Laboratory"/>
            <person name="Hensen N."/>
            <person name="Bonometti L."/>
            <person name="Westerberg I."/>
            <person name="Brannstrom I.O."/>
            <person name="Guillou S."/>
            <person name="Cros-Aarteil S."/>
            <person name="Calhoun S."/>
            <person name="Haridas S."/>
            <person name="Kuo A."/>
            <person name="Mondo S."/>
            <person name="Pangilinan J."/>
            <person name="Riley R."/>
            <person name="LaButti K."/>
            <person name="Andreopoulos B."/>
            <person name="Lipzen A."/>
            <person name="Chen C."/>
            <person name="Yanf M."/>
            <person name="Daum C."/>
            <person name="Ng V."/>
            <person name="Clum A."/>
            <person name="Steindorff A."/>
            <person name="Ohm R."/>
            <person name="Martin F."/>
            <person name="Silar P."/>
            <person name="Natvig D."/>
            <person name="Lalanne C."/>
            <person name="Gautier V."/>
            <person name="Ament-velasquez S.L."/>
            <person name="Kruys A."/>
            <person name="Hutchinson M.I."/>
            <person name="Powell A.J."/>
            <person name="Barry K."/>
            <person name="Miller A.N."/>
            <person name="Grigoriev I.V."/>
            <person name="Debuchy R."/>
            <person name="Gladieux P."/>
            <person name="Thoren M.H."/>
            <person name="Johannesson H."/>
        </authorList>
    </citation>
    <scope>NUCLEOTIDE SEQUENCE</scope>
    <source>
        <strain evidence="2">SMH3391-2</strain>
    </source>
</reference>